<gene>
    <name evidence="1" type="ORF">FAUST_10792</name>
</gene>
<dbReference type="Proteomes" id="UP000537989">
    <property type="component" value="Unassembled WGS sequence"/>
</dbReference>
<evidence type="ECO:0008006" key="3">
    <source>
        <dbReference type="Google" id="ProtNLM"/>
    </source>
</evidence>
<sequence>MATQTVQPGASTAQEPSLTIYLYSDDDTHSLLGSVTHQQSDTVLDIKRRVETQLHYPTTSQRLVLRSRVPNTPIQQLGDTGRPSDTDGTPSIRVDLANATNPVAEGTSSQEEHKTQVFDSNNRLVALDADQTTRTSVGQYYSEEAVRYGITNVPVASNGVQGAKLRGGSKLRVGDQIGGSP</sequence>
<accession>A0AAN5Z0J3</accession>
<dbReference type="AlphaFoldDB" id="A0AAN5Z0J3"/>
<name>A0AAN5Z0J3_FUSAU</name>
<keyword evidence="2" id="KW-1185">Reference proteome</keyword>
<dbReference type="EMBL" id="JAAMOD010000439">
    <property type="protein sequence ID" value="KAF5228818.1"/>
    <property type="molecule type" value="Genomic_DNA"/>
</dbReference>
<organism evidence="1 2">
    <name type="scientific">Fusarium austroamericanum</name>
    <dbReference type="NCBI Taxonomy" id="282268"/>
    <lineage>
        <taxon>Eukaryota</taxon>
        <taxon>Fungi</taxon>
        <taxon>Dikarya</taxon>
        <taxon>Ascomycota</taxon>
        <taxon>Pezizomycotina</taxon>
        <taxon>Sordariomycetes</taxon>
        <taxon>Hypocreomycetidae</taxon>
        <taxon>Hypocreales</taxon>
        <taxon>Nectriaceae</taxon>
        <taxon>Fusarium</taxon>
    </lineage>
</organism>
<dbReference type="Gene3D" id="3.10.20.90">
    <property type="entry name" value="Phosphatidylinositol 3-kinase Catalytic Subunit, Chain A, domain 1"/>
    <property type="match status" value="1"/>
</dbReference>
<protein>
    <recommendedName>
        <fullName evidence="3">Ubiquitin-like domain-containing protein</fullName>
    </recommendedName>
</protein>
<comment type="caution">
    <text evidence="1">The sequence shown here is derived from an EMBL/GenBank/DDBJ whole genome shotgun (WGS) entry which is preliminary data.</text>
</comment>
<dbReference type="CDD" id="cd17039">
    <property type="entry name" value="Ubl_ubiquitin_like"/>
    <property type="match status" value="1"/>
</dbReference>
<evidence type="ECO:0000313" key="1">
    <source>
        <dbReference type="EMBL" id="KAF5228818.1"/>
    </source>
</evidence>
<evidence type="ECO:0000313" key="2">
    <source>
        <dbReference type="Proteomes" id="UP000537989"/>
    </source>
</evidence>
<proteinExistence type="predicted"/>
<reference evidence="1 2" key="1">
    <citation type="submission" date="2020-02" db="EMBL/GenBank/DDBJ databases">
        <title>Identification and distribution of gene clusters putatively required for synthesis of sphingolipid metabolism inhibitors in phylogenetically diverse species of the filamentous fungus Fusarium.</title>
        <authorList>
            <person name="Kim H.-S."/>
            <person name="Busman M."/>
            <person name="Brown D.W."/>
            <person name="Divon H."/>
            <person name="Uhlig S."/>
            <person name="Proctor R.H."/>
        </authorList>
    </citation>
    <scope>NUCLEOTIDE SEQUENCE [LARGE SCALE GENOMIC DNA]</scope>
    <source>
        <strain evidence="1 2">NRRL 2903</strain>
    </source>
</reference>